<dbReference type="Pfam" id="PF01132">
    <property type="entry name" value="EFP"/>
    <property type="match status" value="1"/>
</dbReference>
<keyword evidence="5 7" id="KW-0251">Elongation factor</keyword>
<evidence type="ECO:0000256" key="4">
    <source>
        <dbReference type="ARBA" id="ARBA00022490"/>
    </source>
</evidence>
<evidence type="ECO:0000313" key="13">
    <source>
        <dbReference type="Proteomes" id="UP000741282"/>
    </source>
</evidence>
<dbReference type="InterPro" id="IPR020599">
    <property type="entry name" value="Transl_elong_fac_P/YeiP"/>
</dbReference>
<dbReference type="InterPro" id="IPR012340">
    <property type="entry name" value="NA-bd_OB-fold"/>
</dbReference>
<dbReference type="EMBL" id="JAGQLN010000009">
    <property type="protein sequence ID" value="MCA9376839.1"/>
    <property type="molecule type" value="Genomic_DNA"/>
</dbReference>
<dbReference type="NCBIfam" id="TIGR00038">
    <property type="entry name" value="efp"/>
    <property type="match status" value="1"/>
</dbReference>
<dbReference type="Gene3D" id="2.30.30.30">
    <property type="match status" value="1"/>
</dbReference>
<dbReference type="CDD" id="cd04470">
    <property type="entry name" value="S1_EF-P_repeat_1"/>
    <property type="match status" value="1"/>
</dbReference>
<keyword evidence="6 7" id="KW-0648">Protein biosynthesis</keyword>
<dbReference type="InterPro" id="IPR014722">
    <property type="entry name" value="Rib_uL2_dom2"/>
</dbReference>
<feature type="domain" description="Elongation factor P C-terminal" evidence="10">
    <location>
        <begin position="130"/>
        <end position="185"/>
    </location>
</feature>
<evidence type="ECO:0000256" key="1">
    <source>
        <dbReference type="ARBA" id="ARBA00004496"/>
    </source>
</evidence>
<evidence type="ECO:0000256" key="5">
    <source>
        <dbReference type="ARBA" id="ARBA00022768"/>
    </source>
</evidence>
<dbReference type="NCBIfam" id="NF001810">
    <property type="entry name" value="PRK00529.1"/>
    <property type="match status" value="1"/>
</dbReference>
<dbReference type="PANTHER" id="PTHR30053:SF12">
    <property type="entry name" value="ELONGATION FACTOR P (EF-P) FAMILY PROTEIN"/>
    <property type="match status" value="1"/>
</dbReference>
<dbReference type="Pfam" id="PF08207">
    <property type="entry name" value="EFP_N"/>
    <property type="match status" value="1"/>
</dbReference>
<accession>A0A955I2U8</accession>
<dbReference type="Proteomes" id="UP000741282">
    <property type="component" value="Unassembled WGS sequence"/>
</dbReference>
<dbReference type="HAMAP" id="MF_00141">
    <property type="entry name" value="EF_P"/>
    <property type="match status" value="1"/>
</dbReference>
<dbReference type="CDD" id="cd05794">
    <property type="entry name" value="S1_EF-P_repeat_2"/>
    <property type="match status" value="1"/>
</dbReference>
<dbReference type="InterPro" id="IPR015365">
    <property type="entry name" value="Elong-fact-P_C"/>
</dbReference>
<evidence type="ECO:0000259" key="11">
    <source>
        <dbReference type="SMART" id="SM01185"/>
    </source>
</evidence>
<comment type="subcellular location">
    <subcellularLocation>
        <location evidence="1 7">Cytoplasm</location>
    </subcellularLocation>
</comment>
<comment type="similarity">
    <text evidence="3 7 9">Belongs to the elongation factor P family.</text>
</comment>
<dbReference type="PANTHER" id="PTHR30053">
    <property type="entry name" value="ELONGATION FACTOR P"/>
    <property type="match status" value="1"/>
</dbReference>
<comment type="function">
    <text evidence="7">Involved in peptide bond synthesis. Stimulates efficient translation and peptide-bond synthesis on native or reconstituted 70S ribosomes in vitro. Probably functions indirectly by altering the affinity of the ribosome for aminoacyl-tRNA, thus increasing their reactivity as acceptors for peptidyl transferase.</text>
</comment>
<evidence type="ECO:0000256" key="9">
    <source>
        <dbReference type="RuleBase" id="RU004389"/>
    </source>
</evidence>
<dbReference type="SMART" id="SM00841">
    <property type="entry name" value="Elong-fact-P_C"/>
    <property type="match status" value="1"/>
</dbReference>
<dbReference type="InterPro" id="IPR013852">
    <property type="entry name" value="Transl_elong_P/YeiP_CS"/>
</dbReference>
<evidence type="ECO:0000256" key="7">
    <source>
        <dbReference type="HAMAP-Rule" id="MF_00141"/>
    </source>
</evidence>
<dbReference type="SMART" id="SM01185">
    <property type="entry name" value="EFP"/>
    <property type="match status" value="1"/>
</dbReference>
<dbReference type="GO" id="GO:0043043">
    <property type="term" value="P:peptide biosynthetic process"/>
    <property type="evidence" value="ECO:0007669"/>
    <property type="project" value="InterPro"/>
</dbReference>
<dbReference type="Gene3D" id="2.40.50.140">
    <property type="entry name" value="Nucleic acid-binding proteins"/>
    <property type="match status" value="2"/>
</dbReference>
<dbReference type="SUPFAM" id="SSF50249">
    <property type="entry name" value="Nucleic acid-binding proteins"/>
    <property type="match status" value="2"/>
</dbReference>
<dbReference type="AlphaFoldDB" id="A0A955I2U8"/>
<proteinExistence type="inferred from homology"/>
<protein>
    <recommendedName>
        <fullName evidence="7 8">Elongation factor P</fullName>
        <shortName evidence="7">EF-P</shortName>
    </recommendedName>
</protein>
<dbReference type="PIRSF" id="PIRSF005901">
    <property type="entry name" value="EF-P"/>
    <property type="match status" value="1"/>
</dbReference>
<dbReference type="FunFam" id="2.40.50.140:FF:000004">
    <property type="entry name" value="Elongation factor P"/>
    <property type="match status" value="1"/>
</dbReference>
<dbReference type="GO" id="GO:0003746">
    <property type="term" value="F:translation elongation factor activity"/>
    <property type="evidence" value="ECO:0007669"/>
    <property type="project" value="UniProtKB-UniRule"/>
</dbReference>
<dbReference type="GO" id="GO:0005829">
    <property type="term" value="C:cytosol"/>
    <property type="evidence" value="ECO:0007669"/>
    <property type="project" value="UniProtKB-ARBA"/>
</dbReference>
<evidence type="ECO:0000259" key="10">
    <source>
        <dbReference type="SMART" id="SM00841"/>
    </source>
</evidence>
<dbReference type="PROSITE" id="PS01275">
    <property type="entry name" value="EFP"/>
    <property type="match status" value="1"/>
</dbReference>
<dbReference type="SUPFAM" id="SSF50104">
    <property type="entry name" value="Translation proteins SH3-like domain"/>
    <property type="match status" value="1"/>
</dbReference>
<dbReference type="InterPro" id="IPR011768">
    <property type="entry name" value="Transl_elongation_fac_P"/>
</dbReference>
<sequence length="186" mass="20880">MASFTDQIKKDMYIKIDGSVYLVTDRRYKTQGRQGGLIIFGAKNIETGQLINQTVKAGTKFEEVETSYSEMQYLYVDGESAYFMNTSTYETIPVNLEMIGDYAQYLKEGDKYLVMFYEGKPVNLRKNSTVELKVVESVDAVKGDTANSATKIVTTETGYKVKVPLFIKQGDVLVINTETGEYSGRA</sequence>
<evidence type="ECO:0000256" key="3">
    <source>
        <dbReference type="ARBA" id="ARBA00009479"/>
    </source>
</evidence>
<comment type="pathway">
    <text evidence="2 7">Protein biosynthesis; polypeptide chain elongation.</text>
</comment>
<reference evidence="12" key="1">
    <citation type="submission" date="2020-04" db="EMBL/GenBank/DDBJ databases">
        <authorList>
            <person name="Zhang T."/>
        </authorList>
    </citation>
    <scope>NUCLEOTIDE SEQUENCE</scope>
    <source>
        <strain evidence="12">HKST-UBA17</strain>
    </source>
</reference>
<evidence type="ECO:0000256" key="8">
    <source>
        <dbReference type="NCBIfam" id="TIGR00038"/>
    </source>
</evidence>
<feature type="domain" description="Translation elongation factor P/YeiP central" evidence="11">
    <location>
        <begin position="68"/>
        <end position="122"/>
    </location>
</feature>
<name>A0A955I2U8_9BACT</name>
<gene>
    <name evidence="7 12" type="primary">efp</name>
    <name evidence="12" type="ORF">KC685_02885</name>
</gene>
<reference evidence="12" key="2">
    <citation type="journal article" date="2021" name="Microbiome">
        <title>Successional dynamics and alternative stable states in a saline activated sludge microbial community over 9 years.</title>
        <authorList>
            <person name="Wang Y."/>
            <person name="Ye J."/>
            <person name="Ju F."/>
            <person name="Liu L."/>
            <person name="Boyd J.A."/>
            <person name="Deng Y."/>
            <person name="Parks D.H."/>
            <person name="Jiang X."/>
            <person name="Yin X."/>
            <person name="Woodcroft B.J."/>
            <person name="Tyson G.W."/>
            <person name="Hugenholtz P."/>
            <person name="Polz M.F."/>
            <person name="Zhang T."/>
        </authorList>
    </citation>
    <scope>NUCLEOTIDE SEQUENCE</scope>
    <source>
        <strain evidence="12">HKST-UBA17</strain>
    </source>
</reference>
<evidence type="ECO:0000313" key="12">
    <source>
        <dbReference type="EMBL" id="MCA9376839.1"/>
    </source>
</evidence>
<dbReference type="InterPro" id="IPR001059">
    <property type="entry name" value="Transl_elong_P/YeiP_cen"/>
</dbReference>
<dbReference type="Pfam" id="PF09285">
    <property type="entry name" value="Elong-fact-P_C"/>
    <property type="match status" value="1"/>
</dbReference>
<dbReference type="InterPro" id="IPR013185">
    <property type="entry name" value="Transl_elong_KOW-like"/>
</dbReference>
<organism evidence="12 13">
    <name type="scientific">Candidatus Dojkabacteria bacterium</name>
    <dbReference type="NCBI Taxonomy" id="2099670"/>
    <lineage>
        <taxon>Bacteria</taxon>
        <taxon>Candidatus Dojkabacteria</taxon>
    </lineage>
</organism>
<evidence type="ECO:0000256" key="2">
    <source>
        <dbReference type="ARBA" id="ARBA00004815"/>
    </source>
</evidence>
<dbReference type="FunFam" id="2.40.50.140:FF:000009">
    <property type="entry name" value="Elongation factor P"/>
    <property type="match status" value="1"/>
</dbReference>
<dbReference type="InterPro" id="IPR008991">
    <property type="entry name" value="Translation_prot_SH3-like_sf"/>
</dbReference>
<comment type="caution">
    <text evidence="12">The sequence shown here is derived from an EMBL/GenBank/DDBJ whole genome shotgun (WGS) entry which is preliminary data.</text>
</comment>
<keyword evidence="4 7" id="KW-0963">Cytoplasm</keyword>
<evidence type="ECO:0000256" key="6">
    <source>
        <dbReference type="ARBA" id="ARBA00022917"/>
    </source>
</evidence>